<keyword evidence="7" id="KW-0378">Hydrolase</keyword>
<keyword evidence="7" id="KW-0547">Nucleotide-binding</keyword>
<dbReference type="InterPro" id="IPR014001">
    <property type="entry name" value="Helicase_ATP-bd"/>
</dbReference>
<dbReference type="PANTHER" id="PTHR13710:SF105">
    <property type="entry name" value="ATP-DEPENDENT DNA HELICASE Q1"/>
    <property type="match status" value="1"/>
</dbReference>
<evidence type="ECO:0000256" key="2">
    <source>
        <dbReference type="ARBA" id="ARBA00023125"/>
    </source>
</evidence>
<feature type="non-terminal residue" evidence="7">
    <location>
        <position position="127"/>
    </location>
</feature>
<keyword evidence="8" id="KW-1185">Reference proteome</keyword>
<dbReference type="EC" id="5.6.2.4" evidence="5"/>
<dbReference type="GO" id="GO:0043590">
    <property type="term" value="C:bacterial nucleoid"/>
    <property type="evidence" value="ECO:0007669"/>
    <property type="project" value="TreeGrafter"/>
</dbReference>
<keyword evidence="2" id="KW-0238">DNA-binding</keyword>
<comment type="catalytic activity">
    <reaction evidence="4">
        <text>Couples ATP hydrolysis with the unwinding of duplex DNA by translocating in the 3'-5' direction.</text>
        <dbReference type="EC" id="5.6.2.4"/>
    </reaction>
</comment>
<evidence type="ECO:0000313" key="8">
    <source>
        <dbReference type="Proteomes" id="UP000288086"/>
    </source>
</evidence>
<dbReference type="InterPro" id="IPR027417">
    <property type="entry name" value="P-loop_NTPase"/>
</dbReference>
<evidence type="ECO:0000259" key="6">
    <source>
        <dbReference type="PROSITE" id="PS51192"/>
    </source>
</evidence>
<evidence type="ECO:0000256" key="3">
    <source>
        <dbReference type="ARBA" id="ARBA00023235"/>
    </source>
</evidence>
<organism evidence="7 8">
    <name type="scientific">Candidatus Electrothrix communis</name>
    <dbReference type="NCBI Taxonomy" id="1859133"/>
    <lineage>
        <taxon>Bacteria</taxon>
        <taxon>Pseudomonadati</taxon>
        <taxon>Thermodesulfobacteriota</taxon>
        <taxon>Desulfobulbia</taxon>
        <taxon>Desulfobulbales</taxon>
        <taxon>Desulfobulbaceae</taxon>
        <taxon>Candidatus Electrothrix</taxon>
    </lineage>
</organism>
<accession>A0A3S3R2U0</accession>
<evidence type="ECO:0000313" key="7">
    <source>
        <dbReference type="EMBL" id="RWX42806.1"/>
    </source>
</evidence>
<dbReference type="GO" id="GO:0006281">
    <property type="term" value="P:DNA repair"/>
    <property type="evidence" value="ECO:0007669"/>
    <property type="project" value="TreeGrafter"/>
</dbReference>
<reference evidence="7 8" key="1">
    <citation type="submission" date="2017-01" db="EMBL/GenBank/DDBJ databases">
        <title>The cable genome- insights into the physiology and evolution of filamentous bacteria capable of sulfide oxidation via long distance electron transfer.</title>
        <authorList>
            <person name="Schreiber L."/>
            <person name="Bjerg J.T."/>
            <person name="Boggild A."/>
            <person name="Van De Vossenberg J."/>
            <person name="Meysman F."/>
            <person name="Nielsen L.P."/>
            <person name="Schramm A."/>
            <person name="Kjeldsen K.U."/>
        </authorList>
    </citation>
    <scope>NUCLEOTIDE SEQUENCE [LARGE SCALE GENOMIC DNA]</scope>
    <source>
        <strain evidence="7">A1</strain>
    </source>
</reference>
<dbReference type="Gene3D" id="3.40.50.300">
    <property type="entry name" value="P-loop containing nucleotide triphosphate hydrolases"/>
    <property type="match status" value="1"/>
</dbReference>
<dbReference type="EMBL" id="MTKP01000486">
    <property type="protein sequence ID" value="RWX42806.1"/>
    <property type="molecule type" value="Genomic_DNA"/>
</dbReference>
<dbReference type="AlphaFoldDB" id="A0A3S3R2U0"/>
<gene>
    <name evidence="7" type="ORF">VT98_14861</name>
</gene>
<dbReference type="GO" id="GO:0005524">
    <property type="term" value="F:ATP binding"/>
    <property type="evidence" value="ECO:0007669"/>
    <property type="project" value="InterPro"/>
</dbReference>
<dbReference type="PANTHER" id="PTHR13710">
    <property type="entry name" value="DNA HELICASE RECQ FAMILY MEMBER"/>
    <property type="match status" value="1"/>
</dbReference>
<dbReference type="SUPFAM" id="SSF52540">
    <property type="entry name" value="P-loop containing nucleoside triphosphate hydrolases"/>
    <property type="match status" value="1"/>
</dbReference>
<evidence type="ECO:0000256" key="4">
    <source>
        <dbReference type="ARBA" id="ARBA00034617"/>
    </source>
</evidence>
<sequence>MKTKALTYLRTARSDPSADFRDGQWESIEQLLNRKRVLVVQRTAWGKSMVYFLATKLLREQGSGPTLLISPLLSLMRNQLESAQKIGVRARTINSTNNDEWEQIQNELASNQVDVLLISPERLANDN</sequence>
<evidence type="ECO:0000256" key="1">
    <source>
        <dbReference type="ARBA" id="ARBA00005446"/>
    </source>
</evidence>
<dbReference type="GO" id="GO:0006310">
    <property type="term" value="P:DNA recombination"/>
    <property type="evidence" value="ECO:0007669"/>
    <property type="project" value="TreeGrafter"/>
</dbReference>
<dbReference type="Proteomes" id="UP000288086">
    <property type="component" value="Unassembled WGS sequence"/>
</dbReference>
<proteinExistence type="inferred from homology"/>
<protein>
    <recommendedName>
        <fullName evidence="5">DNA 3'-5' helicase</fullName>
        <ecNumber evidence="5">5.6.2.4</ecNumber>
    </recommendedName>
</protein>
<comment type="caution">
    <text evidence="7">The sequence shown here is derived from an EMBL/GenBank/DDBJ whole genome shotgun (WGS) entry which is preliminary data.</text>
</comment>
<comment type="similarity">
    <text evidence="1">Belongs to the helicase family. RecQ subfamily.</text>
</comment>
<feature type="domain" description="Helicase ATP-binding" evidence="6">
    <location>
        <begin position="28"/>
        <end position="127"/>
    </location>
</feature>
<dbReference type="GO" id="GO:0030894">
    <property type="term" value="C:replisome"/>
    <property type="evidence" value="ECO:0007669"/>
    <property type="project" value="TreeGrafter"/>
</dbReference>
<name>A0A3S3R2U0_9BACT</name>
<dbReference type="PROSITE" id="PS51192">
    <property type="entry name" value="HELICASE_ATP_BIND_1"/>
    <property type="match status" value="1"/>
</dbReference>
<dbReference type="GO" id="GO:0009378">
    <property type="term" value="F:four-way junction helicase activity"/>
    <property type="evidence" value="ECO:0007669"/>
    <property type="project" value="TreeGrafter"/>
</dbReference>
<dbReference type="GO" id="GO:0043138">
    <property type="term" value="F:3'-5' DNA helicase activity"/>
    <property type="evidence" value="ECO:0007669"/>
    <property type="project" value="UniProtKB-EC"/>
</dbReference>
<dbReference type="GO" id="GO:0005737">
    <property type="term" value="C:cytoplasm"/>
    <property type="evidence" value="ECO:0007669"/>
    <property type="project" value="TreeGrafter"/>
</dbReference>
<dbReference type="GO" id="GO:0003677">
    <property type="term" value="F:DNA binding"/>
    <property type="evidence" value="ECO:0007669"/>
    <property type="project" value="UniProtKB-KW"/>
</dbReference>
<evidence type="ECO:0000256" key="5">
    <source>
        <dbReference type="ARBA" id="ARBA00034808"/>
    </source>
</evidence>
<keyword evidence="7" id="KW-0347">Helicase</keyword>
<dbReference type="GO" id="GO:0016787">
    <property type="term" value="F:hydrolase activity"/>
    <property type="evidence" value="ECO:0007669"/>
    <property type="project" value="UniProtKB-KW"/>
</dbReference>
<keyword evidence="3" id="KW-0413">Isomerase</keyword>
<dbReference type="InterPro" id="IPR011545">
    <property type="entry name" value="DEAD/DEAH_box_helicase_dom"/>
</dbReference>
<keyword evidence="7" id="KW-0067">ATP-binding</keyword>
<dbReference type="Pfam" id="PF00270">
    <property type="entry name" value="DEAD"/>
    <property type="match status" value="1"/>
</dbReference>